<keyword evidence="3" id="KW-1185">Reference proteome</keyword>
<proteinExistence type="predicted"/>
<evidence type="ECO:0000256" key="1">
    <source>
        <dbReference type="SAM" id="SignalP"/>
    </source>
</evidence>
<organism evidence="2 3">
    <name type="scientific">Heterodera schachtii</name>
    <name type="common">Sugarbeet cyst nematode worm</name>
    <name type="synonym">Tylenchus schachtii</name>
    <dbReference type="NCBI Taxonomy" id="97005"/>
    <lineage>
        <taxon>Eukaryota</taxon>
        <taxon>Metazoa</taxon>
        <taxon>Ecdysozoa</taxon>
        <taxon>Nematoda</taxon>
        <taxon>Chromadorea</taxon>
        <taxon>Rhabditida</taxon>
        <taxon>Tylenchina</taxon>
        <taxon>Tylenchomorpha</taxon>
        <taxon>Tylenchoidea</taxon>
        <taxon>Heteroderidae</taxon>
        <taxon>Heteroderinae</taxon>
        <taxon>Heterodera</taxon>
    </lineage>
</organism>
<feature type="chain" id="PRO_5044891212" evidence="1">
    <location>
        <begin position="26"/>
        <end position="355"/>
    </location>
</feature>
<reference evidence="2 3" key="1">
    <citation type="submission" date="2024-10" db="EMBL/GenBank/DDBJ databases">
        <authorList>
            <person name="Kim D."/>
        </authorList>
    </citation>
    <scope>NUCLEOTIDE SEQUENCE [LARGE SCALE GENOMIC DNA]</scope>
    <source>
        <strain evidence="2">Taebaek</strain>
    </source>
</reference>
<dbReference type="AlphaFoldDB" id="A0ABD2K600"/>
<dbReference type="EMBL" id="JBICCN010000051">
    <property type="protein sequence ID" value="KAL3098209.1"/>
    <property type="molecule type" value="Genomic_DNA"/>
</dbReference>
<accession>A0ABD2K600</accession>
<gene>
    <name evidence="2" type="ORF">niasHS_002045</name>
</gene>
<evidence type="ECO:0000313" key="3">
    <source>
        <dbReference type="Proteomes" id="UP001620645"/>
    </source>
</evidence>
<name>A0ABD2K600_HETSC</name>
<keyword evidence="1" id="KW-0732">Signal</keyword>
<comment type="caution">
    <text evidence="2">The sequence shown here is derived from an EMBL/GenBank/DDBJ whole genome shotgun (WGS) entry which is preliminary data.</text>
</comment>
<protein>
    <submittedName>
        <fullName evidence="2">Uncharacterized protein</fullName>
    </submittedName>
</protein>
<feature type="signal peptide" evidence="1">
    <location>
        <begin position="1"/>
        <end position="25"/>
    </location>
</feature>
<evidence type="ECO:0000313" key="2">
    <source>
        <dbReference type="EMBL" id="KAL3098209.1"/>
    </source>
</evidence>
<dbReference type="Proteomes" id="UP001620645">
    <property type="component" value="Unassembled WGS sequence"/>
</dbReference>
<sequence length="355" mass="40938">MIAMIRLPIFAFPPFFIAFAQFANAFPSDRTKIVFREYKTKKFSNSYFFVPIRRRSIYRKPTQLPSSITPFVRFAKNTHFVNRTDPSQLLRNFTKTMAQLVHLFLLFASVLAQEQLVFPKVPYEQKVKNMCPIQQACKGETLMNCTEAICFRDLRNDSSLSATACCTSGFKMKCCAKLSSAIKWKPKKLATLLKKMDKKKECQNEENYCFCDVTKHNQGMGIAGVCCGDADCNCCPKDEFMEKLPVLNVMAKYDMHCEDTEQELRVKREKNKRVGMCMSNEVSVEHIWNHWDEAKTVRTTTSCEHAERMWFWVATAMVDQHDQHERRTNNSGSGFPSSSAFLMILMEALILAPIY</sequence>